<organism evidence="1 2">
    <name type="scientific">Dallia pectoralis</name>
    <name type="common">Alaska blackfish</name>
    <dbReference type="NCBI Taxonomy" id="75939"/>
    <lineage>
        <taxon>Eukaryota</taxon>
        <taxon>Metazoa</taxon>
        <taxon>Chordata</taxon>
        <taxon>Craniata</taxon>
        <taxon>Vertebrata</taxon>
        <taxon>Euteleostomi</taxon>
        <taxon>Actinopterygii</taxon>
        <taxon>Neopterygii</taxon>
        <taxon>Teleostei</taxon>
        <taxon>Protacanthopterygii</taxon>
        <taxon>Esociformes</taxon>
        <taxon>Umbridae</taxon>
        <taxon>Dallia</taxon>
    </lineage>
</organism>
<proteinExistence type="predicted"/>
<accession>A0ACC2G1P9</accession>
<keyword evidence="2" id="KW-1185">Reference proteome</keyword>
<gene>
    <name evidence="1" type="ORF">DPEC_G00228740</name>
</gene>
<comment type="caution">
    <text evidence="1">The sequence shown here is derived from an EMBL/GenBank/DDBJ whole genome shotgun (WGS) entry which is preliminary data.</text>
</comment>
<name>A0ACC2G1P9_DALPE</name>
<dbReference type="EMBL" id="CM055746">
    <property type="protein sequence ID" value="KAJ7997415.1"/>
    <property type="molecule type" value="Genomic_DNA"/>
</dbReference>
<sequence>MSSKTTNFSQTQNTTTIIRPAYFFISGFNGIPNMKYYYVFLCFVYIISLIGNIFVMSVIYVDRSLHRHRAIKTCTSHLILVAIFYLPINITYIFVYLIPLNIRMINLSLTSALPPMLNPIIYVLKTEEFKLSAKKLLKRLEQRAVGPLMST</sequence>
<evidence type="ECO:0000313" key="2">
    <source>
        <dbReference type="Proteomes" id="UP001157502"/>
    </source>
</evidence>
<dbReference type="Proteomes" id="UP001157502">
    <property type="component" value="Chromosome 19"/>
</dbReference>
<reference evidence="1" key="1">
    <citation type="submission" date="2021-05" db="EMBL/GenBank/DDBJ databases">
        <authorList>
            <person name="Pan Q."/>
            <person name="Jouanno E."/>
            <person name="Zahm M."/>
            <person name="Klopp C."/>
            <person name="Cabau C."/>
            <person name="Louis A."/>
            <person name="Berthelot C."/>
            <person name="Parey E."/>
            <person name="Roest Crollius H."/>
            <person name="Montfort J."/>
            <person name="Robinson-Rechavi M."/>
            <person name="Bouchez O."/>
            <person name="Lampietro C."/>
            <person name="Lopez Roques C."/>
            <person name="Donnadieu C."/>
            <person name="Postlethwait J."/>
            <person name="Bobe J."/>
            <person name="Dillon D."/>
            <person name="Chandos A."/>
            <person name="von Hippel F."/>
            <person name="Guiguen Y."/>
        </authorList>
    </citation>
    <scope>NUCLEOTIDE SEQUENCE</scope>
    <source>
        <strain evidence="1">YG-Jan2019</strain>
    </source>
</reference>
<protein>
    <submittedName>
        <fullName evidence="1">Uncharacterized protein</fullName>
    </submittedName>
</protein>
<evidence type="ECO:0000313" key="1">
    <source>
        <dbReference type="EMBL" id="KAJ7997415.1"/>
    </source>
</evidence>